<reference evidence="2" key="1">
    <citation type="journal article" date="2019" name="Int. J. Syst. Evol. Microbiol.">
        <title>The Global Catalogue of Microorganisms (GCM) 10K type strain sequencing project: providing services to taxonomists for standard genome sequencing and annotation.</title>
        <authorList>
            <consortium name="The Broad Institute Genomics Platform"/>
            <consortium name="The Broad Institute Genome Sequencing Center for Infectious Disease"/>
            <person name="Wu L."/>
            <person name="Ma J."/>
        </authorList>
    </citation>
    <scope>NUCLEOTIDE SEQUENCE [LARGE SCALE GENOMIC DNA]</scope>
    <source>
        <strain evidence="2">JCM 18532</strain>
    </source>
</reference>
<evidence type="ECO:0008006" key="3">
    <source>
        <dbReference type="Google" id="ProtNLM"/>
    </source>
</evidence>
<sequence>MVQTQLLGRVLGVRLLRIDGTVLVSPARLVSDAQGRGARAVRSNGAELAEAARLLRENDKALGRRPGPASG</sequence>
<dbReference type="RefSeq" id="WP_345527967.1">
    <property type="nucleotide sequence ID" value="NZ_BAABKN010000019.1"/>
</dbReference>
<keyword evidence="2" id="KW-1185">Reference proteome</keyword>
<gene>
    <name evidence="1" type="ORF">GCM10023350_33190</name>
</gene>
<organism evidence="1 2">
    <name type="scientific">Nocardioides endophyticus</name>
    <dbReference type="NCBI Taxonomy" id="1353775"/>
    <lineage>
        <taxon>Bacteria</taxon>
        <taxon>Bacillati</taxon>
        <taxon>Actinomycetota</taxon>
        <taxon>Actinomycetes</taxon>
        <taxon>Propionibacteriales</taxon>
        <taxon>Nocardioidaceae</taxon>
        <taxon>Nocardioides</taxon>
    </lineage>
</organism>
<name>A0ABP8Z3X7_9ACTN</name>
<evidence type="ECO:0000313" key="2">
    <source>
        <dbReference type="Proteomes" id="UP001499882"/>
    </source>
</evidence>
<accession>A0ABP8Z3X7</accession>
<dbReference type="EMBL" id="BAABKN010000019">
    <property type="protein sequence ID" value="GAA4745744.1"/>
    <property type="molecule type" value="Genomic_DNA"/>
</dbReference>
<proteinExistence type="predicted"/>
<dbReference type="Proteomes" id="UP001499882">
    <property type="component" value="Unassembled WGS sequence"/>
</dbReference>
<protein>
    <recommendedName>
        <fullName evidence="3">AbrB/MazE/SpoVT family DNA-binding domain-containing protein</fullName>
    </recommendedName>
</protein>
<comment type="caution">
    <text evidence="1">The sequence shown here is derived from an EMBL/GenBank/DDBJ whole genome shotgun (WGS) entry which is preliminary data.</text>
</comment>
<evidence type="ECO:0000313" key="1">
    <source>
        <dbReference type="EMBL" id="GAA4745744.1"/>
    </source>
</evidence>